<dbReference type="SUPFAM" id="SSF47413">
    <property type="entry name" value="lambda repressor-like DNA-binding domains"/>
    <property type="match status" value="1"/>
</dbReference>
<evidence type="ECO:0000313" key="1">
    <source>
        <dbReference type="EMBL" id="AUD79295.1"/>
    </source>
</evidence>
<reference evidence="1 2" key="1">
    <citation type="submission" date="2017-12" db="EMBL/GenBank/DDBJ databases">
        <title>Kangiella profundi FT102 completed genome.</title>
        <authorList>
            <person name="Xu J."/>
            <person name="Wang J."/>
            <person name="Lu Y."/>
        </authorList>
    </citation>
    <scope>NUCLEOTIDE SEQUENCE [LARGE SCALE GENOMIC DNA]</scope>
    <source>
        <strain evidence="1 2">FT102</strain>
    </source>
</reference>
<dbReference type="Proteomes" id="UP000232693">
    <property type="component" value="Chromosome"/>
</dbReference>
<dbReference type="GO" id="GO:0003677">
    <property type="term" value="F:DNA binding"/>
    <property type="evidence" value="ECO:0007669"/>
    <property type="project" value="InterPro"/>
</dbReference>
<dbReference type="AlphaFoldDB" id="A0A2K9A629"/>
<organism evidence="1 2">
    <name type="scientific">Kangiella profundi</name>
    <dbReference type="NCBI Taxonomy" id="1561924"/>
    <lineage>
        <taxon>Bacteria</taxon>
        <taxon>Pseudomonadati</taxon>
        <taxon>Pseudomonadota</taxon>
        <taxon>Gammaproteobacteria</taxon>
        <taxon>Kangiellales</taxon>
        <taxon>Kangiellaceae</taxon>
        <taxon>Kangiella</taxon>
    </lineage>
</organism>
<dbReference type="Pfam" id="PF13413">
    <property type="entry name" value="HTH_25"/>
    <property type="match status" value="1"/>
</dbReference>
<evidence type="ECO:0000313" key="2">
    <source>
        <dbReference type="Proteomes" id="UP000232693"/>
    </source>
</evidence>
<sequence length="316" mass="34730">MSETDQTPDNEIQFSPGSLLKQAREAAGISIEEVMQQLKLTRQTVIAIESDDYSSDLPATFYRGYLRNYAELLKMDDDDIVENFDNFCKRNNLFTKAEQSLATIELEKPINSSNWLVKSFTALIVLILLFGAYYLLVEKKVWQQLTSSLNSSEGQVESISEAGDSELLLPISENTSDSADDSTQPIGEQTSELINVQEDQKVSLSDNELSSESLNLKEDASNEALAKDSAQPEMVASNGKLVLVFTDDCWVRITDANGKVLALGIKKGGTSMTLSGPTPYELTLGKPSAVQLSYQNEPVDLSSYPDTRAARLTLGN</sequence>
<accession>A0A2K9A629</accession>
<dbReference type="InterPro" id="IPR001387">
    <property type="entry name" value="Cro/C1-type_HTH"/>
</dbReference>
<dbReference type="PANTHER" id="PTHR34475">
    <property type="match status" value="1"/>
</dbReference>
<gene>
    <name evidence="1" type="ORF">CW740_08575</name>
</gene>
<dbReference type="Gene3D" id="1.10.260.40">
    <property type="entry name" value="lambda repressor-like DNA-binding domains"/>
    <property type="match status" value="1"/>
</dbReference>
<dbReference type="PANTHER" id="PTHR34475:SF1">
    <property type="entry name" value="CYTOSKELETON PROTEIN RODZ"/>
    <property type="match status" value="1"/>
</dbReference>
<dbReference type="InterPro" id="IPR050400">
    <property type="entry name" value="Bact_Cytoskel_RodZ"/>
</dbReference>
<name>A0A2K9A629_9GAMM</name>
<protein>
    <submittedName>
        <fullName evidence="1">DUF4115 domain-containing protein</fullName>
    </submittedName>
</protein>
<dbReference type="InterPro" id="IPR025194">
    <property type="entry name" value="RodZ-like_C"/>
</dbReference>
<dbReference type="Pfam" id="PF13464">
    <property type="entry name" value="RodZ_C"/>
    <property type="match status" value="1"/>
</dbReference>
<keyword evidence="2" id="KW-1185">Reference proteome</keyword>
<dbReference type="CDD" id="cd00093">
    <property type="entry name" value="HTH_XRE"/>
    <property type="match status" value="1"/>
</dbReference>
<dbReference type="InterPro" id="IPR010982">
    <property type="entry name" value="Lambda_DNA-bd_dom_sf"/>
</dbReference>
<dbReference type="KEGG" id="kpd:CW740_08575"/>
<proteinExistence type="predicted"/>
<dbReference type="OrthoDB" id="9790252at2"/>
<dbReference type="EMBL" id="CP025120">
    <property type="protein sequence ID" value="AUD79295.1"/>
    <property type="molecule type" value="Genomic_DNA"/>
</dbReference>
<dbReference type="RefSeq" id="WP_106647115.1">
    <property type="nucleotide sequence ID" value="NZ_BMGO01000001.1"/>
</dbReference>